<dbReference type="AlphaFoldDB" id="A0A931H5Y2"/>
<evidence type="ECO:0000313" key="6">
    <source>
        <dbReference type="Proteomes" id="UP000651050"/>
    </source>
</evidence>
<comment type="similarity">
    <text evidence="1">Belongs to the glycosyltransferase 2 family.</text>
</comment>
<dbReference type="Proteomes" id="UP000651050">
    <property type="component" value="Unassembled WGS sequence"/>
</dbReference>
<dbReference type="InterPro" id="IPR001173">
    <property type="entry name" value="Glyco_trans_2-like"/>
</dbReference>
<dbReference type="RefSeq" id="WP_196986878.1">
    <property type="nucleotide sequence ID" value="NZ_JADWYS010000001.1"/>
</dbReference>
<dbReference type="EMBL" id="JADWYS010000001">
    <property type="protein sequence ID" value="MBG9389062.1"/>
    <property type="molecule type" value="Genomic_DNA"/>
</dbReference>
<evidence type="ECO:0000256" key="1">
    <source>
        <dbReference type="ARBA" id="ARBA00006739"/>
    </source>
</evidence>
<dbReference type="Gene3D" id="3.90.550.10">
    <property type="entry name" value="Spore Coat Polysaccharide Biosynthesis Protein SpsA, Chain A"/>
    <property type="match status" value="1"/>
</dbReference>
<dbReference type="PANTHER" id="PTHR43685">
    <property type="entry name" value="GLYCOSYLTRANSFERASE"/>
    <property type="match status" value="1"/>
</dbReference>
<name>A0A931H5Y2_9BURK</name>
<dbReference type="SUPFAM" id="SSF53448">
    <property type="entry name" value="Nucleotide-diphospho-sugar transferases"/>
    <property type="match status" value="1"/>
</dbReference>
<protein>
    <submittedName>
        <fullName evidence="5">Glycosyltransferase</fullName>
    </submittedName>
</protein>
<dbReference type="InterPro" id="IPR029044">
    <property type="entry name" value="Nucleotide-diphossugar_trans"/>
</dbReference>
<proteinExistence type="inferred from homology"/>
<dbReference type="InterPro" id="IPR050834">
    <property type="entry name" value="Glycosyltransf_2"/>
</dbReference>
<evidence type="ECO:0000256" key="2">
    <source>
        <dbReference type="ARBA" id="ARBA00022676"/>
    </source>
</evidence>
<evidence type="ECO:0000256" key="3">
    <source>
        <dbReference type="ARBA" id="ARBA00022679"/>
    </source>
</evidence>
<gene>
    <name evidence="5" type="ORF">I5803_13585</name>
</gene>
<keyword evidence="2" id="KW-0328">Glycosyltransferase</keyword>
<evidence type="ECO:0000259" key="4">
    <source>
        <dbReference type="Pfam" id="PF00535"/>
    </source>
</evidence>
<organism evidence="5 6">
    <name type="scientific">Caenimonas aquaedulcis</name>
    <dbReference type="NCBI Taxonomy" id="2793270"/>
    <lineage>
        <taxon>Bacteria</taxon>
        <taxon>Pseudomonadati</taxon>
        <taxon>Pseudomonadota</taxon>
        <taxon>Betaproteobacteria</taxon>
        <taxon>Burkholderiales</taxon>
        <taxon>Comamonadaceae</taxon>
        <taxon>Caenimonas</taxon>
    </lineage>
</organism>
<reference evidence="5" key="1">
    <citation type="submission" date="2020-11" db="EMBL/GenBank/DDBJ databases">
        <title>Bacterial whole genome sequence for Caenimonas sp. DR4.4.</title>
        <authorList>
            <person name="Le V."/>
            <person name="Ko S.-R."/>
            <person name="Ahn C.-Y."/>
            <person name="Oh H.-M."/>
        </authorList>
    </citation>
    <scope>NUCLEOTIDE SEQUENCE</scope>
    <source>
        <strain evidence="5">DR4.4</strain>
    </source>
</reference>
<comment type="caution">
    <text evidence="5">The sequence shown here is derived from an EMBL/GenBank/DDBJ whole genome shotgun (WGS) entry which is preliminary data.</text>
</comment>
<sequence>MTNPQAMPEVSVVMGVYNGAARLQATLDSVLSQEGVDFEFVVVDDGSTDATGAMLERQAGRDSRLRVVHQANAGLTRALAAGCAQAAGRYIARQDCGDVSLPGRLARQCALLDARPDAAMVAGAVRYVAPAGEPLYTLRRPGDRLHEGLAALSVQRIEGPPHHGATMFRRELYERVGGYRAPFAVAQDLDLWLRFAEHGRCVGEEDVAYEAHLSPDSISARRRQDQLQLADLAIRCALARRAGLGDAALLAAAPALAPRSSGPVRGLERARFYYFVGSCLRQTDAASARRYFRRALRAYPLHLLAWARAITG</sequence>
<dbReference type="PANTHER" id="PTHR43685:SF5">
    <property type="entry name" value="GLYCOSYLTRANSFERASE EPSE-RELATED"/>
    <property type="match status" value="1"/>
</dbReference>
<evidence type="ECO:0000313" key="5">
    <source>
        <dbReference type="EMBL" id="MBG9389062.1"/>
    </source>
</evidence>
<dbReference type="Pfam" id="PF00535">
    <property type="entry name" value="Glycos_transf_2"/>
    <property type="match status" value="1"/>
</dbReference>
<keyword evidence="6" id="KW-1185">Reference proteome</keyword>
<dbReference type="GO" id="GO:0016757">
    <property type="term" value="F:glycosyltransferase activity"/>
    <property type="evidence" value="ECO:0007669"/>
    <property type="project" value="UniProtKB-KW"/>
</dbReference>
<keyword evidence="3" id="KW-0808">Transferase</keyword>
<accession>A0A931H5Y2</accession>
<feature type="domain" description="Glycosyltransferase 2-like" evidence="4">
    <location>
        <begin position="11"/>
        <end position="176"/>
    </location>
</feature>